<dbReference type="PANTHER" id="PTHR19367">
    <property type="entry name" value="T-CELL RECEPTOR ALPHA CHAIN V REGION"/>
    <property type="match status" value="1"/>
</dbReference>
<dbReference type="InterPro" id="IPR013783">
    <property type="entry name" value="Ig-like_fold"/>
</dbReference>
<dbReference type="SMART" id="SM00409">
    <property type="entry name" value="IG"/>
    <property type="match status" value="1"/>
</dbReference>
<proteinExistence type="predicted"/>
<dbReference type="InterPro" id="IPR003599">
    <property type="entry name" value="Ig_sub"/>
</dbReference>
<dbReference type="GO" id="GO:0042101">
    <property type="term" value="C:T cell receptor complex"/>
    <property type="evidence" value="ECO:0007669"/>
    <property type="project" value="UniProtKB-KW"/>
</dbReference>
<evidence type="ECO:0000256" key="2">
    <source>
        <dbReference type="ARBA" id="ARBA00023130"/>
    </source>
</evidence>
<feature type="signal peptide" evidence="7">
    <location>
        <begin position="1"/>
        <end position="18"/>
    </location>
</feature>
<dbReference type="PROSITE" id="PS50835">
    <property type="entry name" value="IG_LIKE"/>
    <property type="match status" value="1"/>
</dbReference>
<feature type="domain" description="Ig-like" evidence="8">
    <location>
        <begin position="23"/>
        <end position="119"/>
    </location>
</feature>
<dbReference type="Gene3D" id="2.60.40.10">
    <property type="entry name" value="Immunoglobulins"/>
    <property type="match status" value="1"/>
</dbReference>
<dbReference type="InterPro" id="IPR013106">
    <property type="entry name" value="Ig_V-set"/>
</dbReference>
<evidence type="ECO:0000256" key="4">
    <source>
        <dbReference type="ARBA" id="ARBA00023319"/>
    </source>
</evidence>
<evidence type="ECO:0000256" key="3">
    <source>
        <dbReference type="ARBA" id="ARBA00023170"/>
    </source>
</evidence>
<dbReference type="GeneTree" id="ENSGT01150000287172"/>
<reference evidence="9" key="2">
    <citation type="submission" date="2025-08" db="UniProtKB">
        <authorList>
            <consortium name="Ensembl"/>
        </authorList>
    </citation>
    <scope>IDENTIFICATION</scope>
</reference>
<keyword evidence="5" id="KW-1279">T cell receptor</keyword>
<evidence type="ECO:0000256" key="6">
    <source>
        <dbReference type="SAM" id="MobiDB-lite"/>
    </source>
</evidence>
<dbReference type="SMART" id="SM00406">
    <property type="entry name" value="IGv"/>
    <property type="match status" value="1"/>
</dbReference>
<dbReference type="Ensembl" id="ENSSFOT00015051208.1">
    <property type="protein sequence ID" value="ENSSFOP00015064613.1"/>
    <property type="gene ID" value="ENSSFOG00015025682.1"/>
</dbReference>
<dbReference type="Pfam" id="PF07686">
    <property type="entry name" value="V-set"/>
    <property type="match status" value="1"/>
</dbReference>
<evidence type="ECO:0000313" key="10">
    <source>
        <dbReference type="Proteomes" id="UP000694397"/>
    </source>
</evidence>
<dbReference type="InterPro" id="IPR007110">
    <property type="entry name" value="Ig-like_dom"/>
</dbReference>
<keyword evidence="3" id="KW-0675">Receptor</keyword>
<dbReference type="Proteomes" id="UP000694397">
    <property type="component" value="Chromosome 25"/>
</dbReference>
<organism evidence="9 10">
    <name type="scientific">Scleropages formosus</name>
    <name type="common">Asian bonytongue</name>
    <name type="synonym">Osteoglossum formosum</name>
    <dbReference type="NCBI Taxonomy" id="113540"/>
    <lineage>
        <taxon>Eukaryota</taxon>
        <taxon>Metazoa</taxon>
        <taxon>Chordata</taxon>
        <taxon>Craniata</taxon>
        <taxon>Vertebrata</taxon>
        <taxon>Euteleostomi</taxon>
        <taxon>Actinopterygii</taxon>
        <taxon>Neopterygii</taxon>
        <taxon>Teleostei</taxon>
        <taxon>Osteoglossocephala</taxon>
        <taxon>Osteoglossomorpha</taxon>
        <taxon>Osteoglossiformes</taxon>
        <taxon>Osteoglossidae</taxon>
        <taxon>Scleropages</taxon>
    </lineage>
</organism>
<evidence type="ECO:0000313" key="9">
    <source>
        <dbReference type="Ensembl" id="ENSSFOP00015064613.1"/>
    </source>
</evidence>
<evidence type="ECO:0000256" key="1">
    <source>
        <dbReference type="ARBA" id="ARBA00022729"/>
    </source>
</evidence>
<keyword evidence="10" id="KW-1185">Reference proteome</keyword>
<dbReference type="PANTHER" id="PTHR19367:SF18">
    <property type="entry name" value="T CELL RECEPTOR ALPHA VARIABLE 16"/>
    <property type="match status" value="1"/>
</dbReference>
<sequence length="210" mass="22731">IVSVGIYVYILFSGLSAGDDIAPENDRQSGKEGESVTLSCKYSANSDYILLYWYRQNPNQAPQYLLYKGAGSYSIADKSSGKASLSISREELEDSTVYYCALVGKIFTPDPATEGASLEGERTPQDGMPGHSKATHTRLEPQTHHTAGPGQIRCDTAPPQQTLTTSPTQHCGNFEPVPETLAGLNPECDPSPLHGSHIHTFIHTLVILSH</sequence>
<keyword evidence="1 7" id="KW-0732">Signal</keyword>
<name>A0A8C9VSH0_SCLFO</name>
<dbReference type="OrthoDB" id="9945523at2759"/>
<dbReference type="InterPro" id="IPR036179">
    <property type="entry name" value="Ig-like_dom_sf"/>
</dbReference>
<feature type="chain" id="PRO_5034126202" description="Ig-like domain-containing protein" evidence="7">
    <location>
        <begin position="19"/>
        <end position="210"/>
    </location>
</feature>
<dbReference type="SUPFAM" id="SSF48726">
    <property type="entry name" value="Immunoglobulin"/>
    <property type="match status" value="1"/>
</dbReference>
<keyword evidence="5" id="KW-0391">Immunity</keyword>
<dbReference type="GO" id="GO:0002250">
    <property type="term" value="P:adaptive immune response"/>
    <property type="evidence" value="ECO:0007669"/>
    <property type="project" value="UniProtKB-KW"/>
</dbReference>
<evidence type="ECO:0000259" key="8">
    <source>
        <dbReference type="PROSITE" id="PS50835"/>
    </source>
</evidence>
<feature type="region of interest" description="Disordered" evidence="6">
    <location>
        <begin position="111"/>
        <end position="136"/>
    </location>
</feature>
<protein>
    <recommendedName>
        <fullName evidence="8">Ig-like domain-containing protein</fullName>
    </recommendedName>
</protein>
<keyword evidence="2" id="KW-1064">Adaptive immunity</keyword>
<accession>A0A8C9VSH0</accession>
<evidence type="ECO:0000256" key="7">
    <source>
        <dbReference type="SAM" id="SignalP"/>
    </source>
</evidence>
<dbReference type="AlphaFoldDB" id="A0A8C9VSH0"/>
<evidence type="ECO:0000256" key="5">
    <source>
        <dbReference type="ARBA" id="ARBA00043266"/>
    </source>
</evidence>
<dbReference type="InterPro" id="IPR051287">
    <property type="entry name" value="TCR_variable_region"/>
</dbReference>
<reference evidence="9" key="3">
    <citation type="submission" date="2025-09" db="UniProtKB">
        <authorList>
            <consortium name="Ensembl"/>
        </authorList>
    </citation>
    <scope>IDENTIFICATION</scope>
</reference>
<reference evidence="9 10" key="1">
    <citation type="submission" date="2019-04" db="EMBL/GenBank/DDBJ databases">
        <authorList>
            <consortium name="Wellcome Sanger Institute Data Sharing"/>
        </authorList>
    </citation>
    <scope>NUCLEOTIDE SEQUENCE [LARGE SCALE GENOMIC DNA]</scope>
</reference>
<keyword evidence="4" id="KW-0393">Immunoglobulin domain</keyword>